<evidence type="ECO:0000256" key="2">
    <source>
        <dbReference type="ARBA" id="ARBA00022679"/>
    </source>
</evidence>
<sequence>MSDCTINGPPPLKIAPSSKQTLQCCTGRTVPVRGRLARVRQTAAKKVFIGRNRTGTAVRLRDDNCSGEGALVGRSSRLVAVAVVALFGVGACALESQPGQAEADSQPVSAGQGATGASASPDPAASPTVAPTTPAAPPSTPAPAATTKAPKPKKTVKPGCPQGESQRAVEVALAKLGTFGTVTVDGKQSDADCVAIKKFQQRYGISPAAGRAGPTTADVAQRLAATDTSRCRTGSGTTFCVDLTHQTTWAMRGGKVVIKPTVTRTGMPGYATPTGAYSVQNKALKEWSNPYEVWLPYWQRFNGASASTRPRRTSTRSRSARTAASTCCPPTPAPSTTWARWAAGCTCSAAGRAPEAPDRRPVGFRRGQPRLRP</sequence>
<feature type="compositionally biased region" description="Low complexity" evidence="6">
    <location>
        <begin position="109"/>
        <end position="133"/>
    </location>
</feature>
<name>A0A6F8YK14_9ACTN</name>
<keyword evidence="4" id="KW-0573">Peptidoglycan synthesis</keyword>
<organism evidence="8 9">
    <name type="scientific">Phytohabitans suffuscus</name>
    <dbReference type="NCBI Taxonomy" id="624315"/>
    <lineage>
        <taxon>Bacteria</taxon>
        <taxon>Bacillati</taxon>
        <taxon>Actinomycetota</taxon>
        <taxon>Actinomycetes</taxon>
        <taxon>Micromonosporales</taxon>
        <taxon>Micromonosporaceae</taxon>
    </lineage>
</organism>
<dbReference type="GO" id="GO:0016740">
    <property type="term" value="F:transferase activity"/>
    <property type="evidence" value="ECO:0007669"/>
    <property type="project" value="UniProtKB-KW"/>
</dbReference>
<reference evidence="8 9" key="2">
    <citation type="submission" date="2020-03" db="EMBL/GenBank/DDBJ databases">
        <authorList>
            <person name="Ichikawa N."/>
            <person name="Kimura A."/>
            <person name="Kitahashi Y."/>
            <person name="Uohara A."/>
        </authorList>
    </citation>
    <scope>NUCLEOTIDE SEQUENCE [LARGE SCALE GENOMIC DNA]</scope>
    <source>
        <strain evidence="8 9">NBRC 105367</strain>
    </source>
</reference>
<dbReference type="AlphaFoldDB" id="A0A6F8YK14"/>
<dbReference type="Gene3D" id="2.40.440.10">
    <property type="entry name" value="L,D-transpeptidase catalytic domain-like"/>
    <property type="match status" value="1"/>
</dbReference>
<evidence type="ECO:0000256" key="3">
    <source>
        <dbReference type="ARBA" id="ARBA00022960"/>
    </source>
</evidence>
<dbReference type="GO" id="GO:0008360">
    <property type="term" value="P:regulation of cell shape"/>
    <property type="evidence" value="ECO:0007669"/>
    <property type="project" value="UniProtKB-KW"/>
</dbReference>
<evidence type="ECO:0000259" key="7">
    <source>
        <dbReference type="Pfam" id="PF03734"/>
    </source>
</evidence>
<keyword evidence="5" id="KW-0961">Cell wall biogenesis/degradation</keyword>
<protein>
    <recommendedName>
        <fullName evidence="7">L,D-TPase catalytic domain-containing protein</fullName>
    </recommendedName>
</protein>
<dbReference type="EMBL" id="AP022871">
    <property type="protein sequence ID" value="BCB86465.1"/>
    <property type="molecule type" value="Genomic_DNA"/>
</dbReference>
<keyword evidence="3" id="KW-0133">Cell shape</keyword>
<feature type="compositionally biased region" description="Basic residues" evidence="6">
    <location>
        <begin position="309"/>
        <end position="319"/>
    </location>
</feature>
<dbReference type="SUPFAM" id="SSF47090">
    <property type="entry name" value="PGBD-like"/>
    <property type="match status" value="1"/>
</dbReference>
<evidence type="ECO:0000256" key="1">
    <source>
        <dbReference type="ARBA" id="ARBA00004752"/>
    </source>
</evidence>
<dbReference type="Pfam" id="PF03734">
    <property type="entry name" value="YkuD"/>
    <property type="match status" value="1"/>
</dbReference>
<evidence type="ECO:0000256" key="5">
    <source>
        <dbReference type="ARBA" id="ARBA00023316"/>
    </source>
</evidence>
<keyword evidence="9" id="KW-1185">Reference proteome</keyword>
<evidence type="ECO:0000313" key="8">
    <source>
        <dbReference type="EMBL" id="BCB86465.1"/>
    </source>
</evidence>
<keyword evidence="2" id="KW-0808">Transferase</keyword>
<dbReference type="KEGG" id="psuu:Psuf_037780"/>
<dbReference type="InterPro" id="IPR005490">
    <property type="entry name" value="LD_TPept_cat_dom"/>
</dbReference>
<feature type="region of interest" description="Disordered" evidence="6">
    <location>
        <begin position="305"/>
        <end position="329"/>
    </location>
</feature>
<feature type="compositionally biased region" description="Low complexity" evidence="6">
    <location>
        <begin position="320"/>
        <end position="329"/>
    </location>
</feature>
<feature type="region of interest" description="Disordered" evidence="6">
    <location>
        <begin position="102"/>
        <end position="164"/>
    </location>
</feature>
<dbReference type="Proteomes" id="UP000503011">
    <property type="component" value="Chromosome"/>
</dbReference>
<reference evidence="8 9" key="1">
    <citation type="submission" date="2020-03" db="EMBL/GenBank/DDBJ databases">
        <title>Whole genome shotgun sequence of Phytohabitans suffuscus NBRC 105367.</title>
        <authorList>
            <person name="Komaki H."/>
            <person name="Tamura T."/>
        </authorList>
    </citation>
    <scope>NUCLEOTIDE SEQUENCE [LARGE SCALE GENOMIC DNA]</scope>
    <source>
        <strain evidence="8 9">NBRC 105367</strain>
    </source>
</reference>
<dbReference type="GO" id="GO:0009252">
    <property type="term" value="P:peptidoglycan biosynthetic process"/>
    <property type="evidence" value="ECO:0007669"/>
    <property type="project" value="UniProtKB-UniPathway"/>
</dbReference>
<dbReference type="CDD" id="cd16913">
    <property type="entry name" value="YkuD_like"/>
    <property type="match status" value="1"/>
</dbReference>
<evidence type="ECO:0000256" key="4">
    <source>
        <dbReference type="ARBA" id="ARBA00022984"/>
    </source>
</evidence>
<gene>
    <name evidence="8" type="ORF">Psuf_037780</name>
</gene>
<dbReference type="UniPathway" id="UPA00219"/>
<dbReference type="InterPro" id="IPR036365">
    <property type="entry name" value="PGBD-like_sf"/>
</dbReference>
<feature type="region of interest" description="Disordered" evidence="6">
    <location>
        <begin position="350"/>
        <end position="373"/>
    </location>
</feature>
<accession>A0A6F8YK14</accession>
<dbReference type="SUPFAM" id="SSF141523">
    <property type="entry name" value="L,D-transpeptidase catalytic domain-like"/>
    <property type="match status" value="1"/>
</dbReference>
<evidence type="ECO:0000313" key="9">
    <source>
        <dbReference type="Proteomes" id="UP000503011"/>
    </source>
</evidence>
<dbReference type="InterPro" id="IPR038063">
    <property type="entry name" value="Transpep_catalytic_dom"/>
</dbReference>
<proteinExistence type="predicted"/>
<evidence type="ECO:0000256" key="6">
    <source>
        <dbReference type="SAM" id="MobiDB-lite"/>
    </source>
</evidence>
<comment type="pathway">
    <text evidence="1">Cell wall biogenesis; peptidoglycan biosynthesis.</text>
</comment>
<dbReference type="GO" id="GO:0071555">
    <property type="term" value="P:cell wall organization"/>
    <property type="evidence" value="ECO:0007669"/>
    <property type="project" value="UniProtKB-KW"/>
</dbReference>
<feature type="domain" description="L,D-TPase catalytic" evidence="7">
    <location>
        <begin position="238"/>
        <end position="304"/>
    </location>
</feature>